<evidence type="ECO:0000313" key="1">
    <source>
        <dbReference type="EMBL" id="CAH2403063.1"/>
    </source>
</evidence>
<comment type="caution">
    <text evidence="1">The sequence shown here is derived from an EMBL/GenBank/DDBJ whole genome shotgun (WGS) entry which is preliminary data.</text>
</comment>
<dbReference type="Proteomes" id="UP001153050">
    <property type="component" value="Unassembled WGS sequence"/>
</dbReference>
<accession>A0ABN8JYG0</accession>
<reference evidence="1 2" key="1">
    <citation type="submission" date="2022-03" db="EMBL/GenBank/DDBJ databases">
        <authorList>
            <person name="Brunel B."/>
        </authorList>
    </citation>
    <scope>NUCLEOTIDE SEQUENCE [LARGE SCALE GENOMIC DNA]</scope>
    <source>
        <strain evidence="1">STM5069sample</strain>
    </source>
</reference>
<sequence>MGGYRKFSGYIENARLELFWHKLDVLERKMLHASRSDMTRRVVVSISKWYAELSST</sequence>
<evidence type="ECO:0008006" key="3">
    <source>
        <dbReference type="Google" id="ProtNLM"/>
    </source>
</evidence>
<proteinExistence type="predicted"/>
<keyword evidence="2" id="KW-1185">Reference proteome</keyword>
<dbReference type="EMBL" id="CAKXZT010000131">
    <property type="protein sequence ID" value="CAH2403063.1"/>
    <property type="molecule type" value="Genomic_DNA"/>
</dbReference>
<name>A0ABN8JYG0_9HYPH</name>
<organism evidence="1 2">
    <name type="scientific">Mesorhizobium escarrei</name>
    <dbReference type="NCBI Taxonomy" id="666018"/>
    <lineage>
        <taxon>Bacteria</taxon>
        <taxon>Pseudomonadati</taxon>
        <taxon>Pseudomonadota</taxon>
        <taxon>Alphaproteobacteria</taxon>
        <taxon>Hyphomicrobiales</taxon>
        <taxon>Phyllobacteriaceae</taxon>
        <taxon>Mesorhizobium</taxon>
    </lineage>
</organism>
<protein>
    <recommendedName>
        <fullName evidence="3">Transposase</fullName>
    </recommendedName>
</protein>
<gene>
    <name evidence="1" type="ORF">MES5069_360137</name>
</gene>
<evidence type="ECO:0000313" key="2">
    <source>
        <dbReference type="Proteomes" id="UP001153050"/>
    </source>
</evidence>